<dbReference type="AlphaFoldDB" id="A0A951PYJ1"/>
<dbReference type="Proteomes" id="UP000715781">
    <property type="component" value="Unassembled WGS sequence"/>
</dbReference>
<proteinExistence type="predicted"/>
<name>A0A951PYJ1_9NOST</name>
<organism evidence="1 2">
    <name type="scientific">Mojavia pulchra JT2-VF2</name>
    <dbReference type="NCBI Taxonomy" id="287848"/>
    <lineage>
        <taxon>Bacteria</taxon>
        <taxon>Bacillati</taxon>
        <taxon>Cyanobacteriota</taxon>
        <taxon>Cyanophyceae</taxon>
        <taxon>Nostocales</taxon>
        <taxon>Nostocaceae</taxon>
    </lineage>
</organism>
<evidence type="ECO:0000313" key="2">
    <source>
        <dbReference type="Proteomes" id="UP000715781"/>
    </source>
</evidence>
<dbReference type="SUPFAM" id="SSF53756">
    <property type="entry name" value="UDP-Glycosyltransferase/glycogen phosphorylase"/>
    <property type="match status" value="1"/>
</dbReference>
<comment type="caution">
    <text evidence="1">The sequence shown here is derived from an EMBL/GenBank/DDBJ whole genome shotgun (WGS) entry which is preliminary data.</text>
</comment>
<accession>A0A951PYJ1</accession>
<gene>
    <name evidence="1" type="ORF">KME32_08920</name>
</gene>
<reference evidence="1" key="2">
    <citation type="journal article" date="2022" name="Microbiol. Resour. Announc.">
        <title>Metagenome Sequencing to Explore Phylogenomics of Terrestrial Cyanobacteria.</title>
        <authorList>
            <person name="Ward R.D."/>
            <person name="Stajich J.E."/>
            <person name="Johansen J.R."/>
            <person name="Huntemann M."/>
            <person name="Clum A."/>
            <person name="Foster B."/>
            <person name="Foster B."/>
            <person name="Roux S."/>
            <person name="Palaniappan K."/>
            <person name="Varghese N."/>
            <person name="Mukherjee S."/>
            <person name="Reddy T.B.K."/>
            <person name="Daum C."/>
            <person name="Copeland A."/>
            <person name="Chen I.A."/>
            <person name="Ivanova N.N."/>
            <person name="Kyrpides N.C."/>
            <person name="Shapiro N."/>
            <person name="Eloe-Fadrosh E.A."/>
            <person name="Pietrasiak N."/>
        </authorList>
    </citation>
    <scope>NUCLEOTIDE SEQUENCE</scope>
    <source>
        <strain evidence="1">JT2-VF2</strain>
    </source>
</reference>
<reference evidence="1" key="1">
    <citation type="submission" date="2021-05" db="EMBL/GenBank/DDBJ databases">
        <authorList>
            <person name="Pietrasiak N."/>
            <person name="Ward R."/>
            <person name="Stajich J.E."/>
            <person name="Kurbessoian T."/>
        </authorList>
    </citation>
    <scope>NUCLEOTIDE SEQUENCE</scope>
    <source>
        <strain evidence="1">JT2-VF2</strain>
    </source>
</reference>
<protein>
    <submittedName>
        <fullName evidence="1">Glycosyltransferase family 1 protein</fullName>
    </submittedName>
</protein>
<sequence>MIILSIVPRLPPAIDGVGDYALNLARQIRKDFNIQTHFIVGNPTWNGAAEIEGFPVSQVSDRSPDALLALLSGDRTSSILLHYVGYGYANRGCPIWLVDGLQRWKNLFPKRSLITMFHEISASGPPWTSAFWLSPLQKNLAARLAQLSDRCLTSKQSYAEILYKLAQAKHTQIPSLPVFSNIGEPEYALPLLERTRRLVVFGSRNSRLQVYQQCRTVLEQICQALEIEELCDIGVPTGLELSVINNIPVVEKGVTEAVEISNILLDAVVGFLNFPPPAYLAKSTIFAAYCAHRLIPCMVASSTVPIDDLQSHKHYWSATNKNNQLCLKTGQDIADHAYTWYQTHSLPVQAKVMNNCLNI</sequence>
<evidence type="ECO:0000313" key="1">
    <source>
        <dbReference type="EMBL" id="MBW4561267.1"/>
    </source>
</evidence>
<dbReference type="EMBL" id="JAHHHN010000004">
    <property type="protein sequence ID" value="MBW4561267.1"/>
    <property type="molecule type" value="Genomic_DNA"/>
</dbReference>